<reference evidence="16" key="4">
    <citation type="submission" date="2019-07" db="EMBL/GenBank/DDBJ databases">
        <title>Phylogenomic Reclassification of ATCC Bacillus Strains and Various Taxa within the Genus Bacillus.</title>
        <authorList>
            <person name="Riojas M.A."/>
            <person name="Frank A.M."/>
            <person name="Fenn S.L."/>
            <person name="King S.P."/>
            <person name="Brower S.M."/>
            <person name="Hazbon M.H."/>
        </authorList>
    </citation>
    <scope>NUCLEOTIDE SEQUENCE</scope>
    <source>
        <strain evidence="16">ATCC 35646</strain>
    </source>
</reference>
<dbReference type="FunFam" id="3.30.930.10:FF:000002">
    <property type="entry name" value="Threonine--tRNA ligase"/>
    <property type="match status" value="1"/>
</dbReference>
<dbReference type="InterPro" id="IPR002320">
    <property type="entry name" value="Thr-tRNA-ligase_IIa"/>
</dbReference>
<evidence type="ECO:0000256" key="4">
    <source>
        <dbReference type="ARBA" id="ARBA00022598"/>
    </source>
</evidence>
<dbReference type="PANTHER" id="PTHR11451">
    <property type="entry name" value="THREONINE-TRNA LIGASE"/>
    <property type="match status" value="1"/>
</dbReference>
<dbReference type="FunFam" id="3.40.50.800:FF:000001">
    <property type="entry name" value="Threonine--tRNA ligase"/>
    <property type="match status" value="1"/>
</dbReference>
<dbReference type="FunFam" id="3.30.980.10:FF:000005">
    <property type="entry name" value="Threonyl-tRNA synthetase, mitochondrial"/>
    <property type="match status" value="1"/>
</dbReference>
<evidence type="ECO:0000313" key="25">
    <source>
        <dbReference type="EMBL" id="PFT97207.1"/>
    </source>
</evidence>
<dbReference type="CDD" id="cd00771">
    <property type="entry name" value="ThrRS_core"/>
    <property type="match status" value="1"/>
</dbReference>
<feature type="domain" description="Aminoacyl-transfer RNA synthetases class-II family profile" evidence="14">
    <location>
        <begin position="234"/>
        <end position="544"/>
    </location>
</feature>
<feature type="binding site" evidence="13">
    <location>
        <position position="521"/>
    </location>
    <ligand>
        <name>Zn(2+)</name>
        <dbReference type="ChEBI" id="CHEBI:29105"/>
        <note>catalytic</note>
    </ligand>
</feature>
<dbReference type="Proteomes" id="UP001181533">
    <property type="component" value="Unassembled WGS sequence"/>
</dbReference>
<evidence type="ECO:0000313" key="28">
    <source>
        <dbReference type="Proteomes" id="UP000219897"/>
    </source>
</evidence>
<dbReference type="GO" id="GO:0005737">
    <property type="term" value="C:cytoplasm"/>
    <property type="evidence" value="ECO:0007669"/>
    <property type="project" value="UniProtKB-SubCell"/>
</dbReference>
<dbReference type="Gene3D" id="3.30.980.10">
    <property type="entry name" value="Threonyl-trna Synthetase, Chain A, domain 2"/>
    <property type="match status" value="1"/>
</dbReference>
<evidence type="ECO:0000313" key="22">
    <source>
        <dbReference type="EMBL" id="PFA95561.1"/>
    </source>
</evidence>
<dbReference type="Pfam" id="PF03129">
    <property type="entry name" value="HGTP_anticodon"/>
    <property type="match status" value="1"/>
</dbReference>
<evidence type="ECO:0000313" key="30">
    <source>
        <dbReference type="Proteomes" id="UP000220502"/>
    </source>
</evidence>
<evidence type="ECO:0000313" key="35">
    <source>
        <dbReference type="Proteomes" id="UP000226106"/>
    </source>
</evidence>
<feature type="domain" description="TGS" evidence="15">
    <location>
        <begin position="3"/>
        <end position="64"/>
    </location>
</feature>
<dbReference type="InterPro" id="IPR047246">
    <property type="entry name" value="ThrRS_anticodon"/>
</dbReference>
<dbReference type="EMBL" id="MSTN01000003">
    <property type="protein sequence ID" value="OPD53745.1"/>
    <property type="molecule type" value="Genomic_DNA"/>
</dbReference>
<dbReference type="EMBL" id="VKQN01000019">
    <property type="protein sequence ID" value="MDR4177800.1"/>
    <property type="molecule type" value="Genomic_DNA"/>
</dbReference>
<dbReference type="EMBL" id="NVDU01000020">
    <property type="protein sequence ID" value="PFV32293.1"/>
    <property type="molecule type" value="Genomic_DNA"/>
</dbReference>
<dbReference type="EMBL" id="NVNL01000012">
    <property type="protein sequence ID" value="PEA90436.1"/>
    <property type="molecule type" value="Genomic_DNA"/>
</dbReference>
<keyword evidence="2 13" id="KW-0963">Cytoplasm</keyword>
<dbReference type="FunFam" id="3.30.54.20:FF:000002">
    <property type="entry name" value="Threonine--tRNA ligase"/>
    <property type="match status" value="1"/>
</dbReference>
<comment type="cofactor">
    <cofactor evidence="13">
        <name>Zn(2+)</name>
        <dbReference type="ChEBI" id="CHEBI:29105"/>
    </cofactor>
    <text evidence="13">Binds 1 zinc ion per subunit.</text>
</comment>
<dbReference type="Proteomes" id="UP000220397">
    <property type="component" value="Unassembled WGS sequence"/>
</dbReference>
<dbReference type="Proteomes" id="UP000226106">
    <property type="component" value="Unassembled WGS sequence"/>
</dbReference>
<dbReference type="SUPFAM" id="SSF55186">
    <property type="entry name" value="ThrRS/AlaRS common domain"/>
    <property type="match status" value="1"/>
</dbReference>
<dbReference type="Pfam" id="PF07973">
    <property type="entry name" value="tRNA_SAD"/>
    <property type="match status" value="1"/>
</dbReference>
<dbReference type="Proteomes" id="UP000219897">
    <property type="component" value="Unassembled WGS sequence"/>
</dbReference>
<reference evidence="28 29" key="2">
    <citation type="submission" date="2017-09" db="EMBL/GenBank/DDBJ databases">
        <title>Large-scale bioinformatics analysis of Bacillus genomes uncovers conserved roles of natural products in bacterial physiology.</title>
        <authorList>
            <consortium name="Agbiome Team Llc"/>
            <person name="Bleich R.M."/>
            <person name="Kirk G.J."/>
            <person name="Santa Maria K.C."/>
            <person name="Allen S.E."/>
            <person name="Farag S."/>
            <person name="Shank E.A."/>
            <person name="Bowers A."/>
        </authorList>
    </citation>
    <scope>NUCLEOTIDE SEQUENCE [LARGE SCALE GENOMIC DNA]</scope>
    <source>
        <strain evidence="20 28">AFS005140</strain>
        <strain evidence="21 30">AFS007900</strain>
        <strain evidence="22 29">AFS015413</strain>
    </source>
</reference>
<gene>
    <name evidence="13 16" type="primary">thrS</name>
    <name evidence="18" type="ORF">BVF97_09865</name>
    <name evidence="22" type="ORF">CN398_22850</name>
    <name evidence="21" type="ORF">CN461_22590</name>
    <name evidence="20" type="ORF">CN495_02375</name>
    <name evidence="23" type="ORF">COJ15_08825</name>
    <name evidence="24" type="ORF">COK72_22060</name>
    <name evidence="25" type="ORF">COK81_07020</name>
    <name evidence="26" type="ORF">COK99_11020</name>
    <name evidence="19" type="ORF">CON71_08520</name>
    <name evidence="16" type="ORF">FO599_17195</name>
    <name evidence="17" type="ORF">U2F49_03600</name>
</gene>
<evidence type="ECO:0000313" key="31">
    <source>
        <dbReference type="Proteomes" id="UP000220702"/>
    </source>
</evidence>
<dbReference type="PROSITE" id="PS50862">
    <property type="entry name" value="AA_TRNA_LIGASE_II"/>
    <property type="match status" value="1"/>
</dbReference>
<keyword evidence="4 13" id="KW-0436">Ligase</keyword>
<reference evidence="18 27" key="1">
    <citation type="submission" date="2017-01" db="EMBL/GenBank/DDBJ databases">
        <title>Draft Genome Sequence of Bacillus thuringiensis DNG9.</title>
        <authorList>
            <person name="Rosana A.R."/>
            <person name="Daas M.S."/>
            <person name="Acedo J.Z."/>
            <person name="Case R.J."/>
            <person name="Vederas J.C."/>
            <person name="Nateche F."/>
            <person name="Kebbouche-Gana S."/>
        </authorList>
    </citation>
    <scope>NUCLEOTIDE SEQUENCE [LARGE SCALE GENOMIC DNA]</scope>
    <source>
        <strain evidence="18 27">DNG9</strain>
    </source>
</reference>
<feature type="binding site" evidence="13">
    <location>
        <position position="340"/>
    </location>
    <ligand>
        <name>Zn(2+)</name>
        <dbReference type="ChEBI" id="CHEBI:29105"/>
        <note>catalytic</note>
    </ligand>
</feature>
<dbReference type="AlphaFoldDB" id="A0A9Q7J6U2"/>
<dbReference type="GO" id="GO:0046872">
    <property type="term" value="F:metal ion binding"/>
    <property type="evidence" value="ECO:0007669"/>
    <property type="project" value="UniProtKB-KW"/>
</dbReference>
<dbReference type="InterPro" id="IPR018163">
    <property type="entry name" value="Thr/Ala-tRNA-synth_IIc_edit"/>
</dbReference>
<keyword evidence="3 13" id="KW-0820">tRNA-binding</keyword>
<feature type="binding site" evidence="13">
    <location>
        <position position="391"/>
    </location>
    <ligand>
        <name>Zn(2+)</name>
        <dbReference type="ChEBI" id="CHEBI:29105"/>
        <note>catalytic</note>
    </ligand>
</feature>
<dbReference type="InterPro" id="IPR036621">
    <property type="entry name" value="Anticodon-bd_dom_sf"/>
</dbReference>
<dbReference type="FunFam" id="3.10.20.30:FF:000005">
    <property type="entry name" value="Threonine--tRNA ligase"/>
    <property type="match status" value="1"/>
</dbReference>
<dbReference type="GO" id="GO:0016740">
    <property type="term" value="F:transferase activity"/>
    <property type="evidence" value="ECO:0007669"/>
    <property type="project" value="UniProtKB-ARBA"/>
</dbReference>
<evidence type="ECO:0000259" key="15">
    <source>
        <dbReference type="PROSITE" id="PS51880"/>
    </source>
</evidence>
<evidence type="ECO:0000313" key="21">
    <source>
        <dbReference type="EMBL" id="PEX46247.1"/>
    </source>
</evidence>
<protein>
    <recommendedName>
        <fullName evidence="13">Threonine--tRNA ligase</fullName>
        <ecNumber evidence="13">6.1.1.3</ecNumber>
    </recommendedName>
    <alternativeName>
        <fullName evidence="13">Threonyl-tRNA synthetase</fullName>
        <shortName evidence="13">ThrRS</shortName>
    </alternativeName>
</protein>
<dbReference type="EMBL" id="JAXOTW010000001">
    <property type="protein sequence ID" value="MDZ5475401.1"/>
    <property type="molecule type" value="Genomic_DNA"/>
</dbReference>
<evidence type="ECO:0000256" key="8">
    <source>
        <dbReference type="ARBA" id="ARBA00022840"/>
    </source>
</evidence>
<dbReference type="InterPro" id="IPR012947">
    <property type="entry name" value="tRNA_SAD"/>
</dbReference>
<dbReference type="InterPro" id="IPR012676">
    <property type="entry name" value="TGS-like"/>
</dbReference>
<evidence type="ECO:0000259" key="14">
    <source>
        <dbReference type="PROSITE" id="PS50862"/>
    </source>
</evidence>
<dbReference type="InterPro" id="IPR033728">
    <property type="entry name" value="ThrRS_core"/>
</dbReference>
<dbReference type="PROSITE" id="PS51880">
    <property type="entry name" value="TGS"/>
    <property type="match status" value="1"/>
</dbReference>
<keyword evidence="10 13" id="KW-0648">Protein biosynthesis</keyword>
<evidence type="ECO:0000313" key="34">
    <source>
        <dbReference type="Proteomes" id="UP000225910"/>
    </source>
</evidence>
<evidence type="ECO:0000256" key="10">
    <source>
        <dbReference type="ARBA" id="ARBA00022917"/>
    </source>
</evidence>
<evidence type="ECO:0000256" key="13">
    <source>
        <dbReference type="HAMAP-Rule" id="MF_00184"/>
    </source>
</evidence>
<dbReference type="Gene3D" id="3.30.930.10">
    <property type="entry name" value="Bira Bifunctional Protein, Domain 2"/>
    <property type="match status" value="1"/>
</dbReference>
<dbReference type="GO" id="GO:0006435">
    <property type="term" value="P:threonyl-tRNA aminoacylation"/>
    <property type="evidence" value="ECO:0007669"/>
    <property type="project" value="UniProtKB-UniRule"/>
</dbReference>
<keyword evidence="5 13" id="KW-0479">Metal-binding</keyword>
<dbReference type="Proteomes" id="UP000220502">
    <property type="component" value="Unassembled WGS sequence"/>
</dbReference>
<proteinExistence type="inferred from homology"/>
<evidence type="ECO:0000313" key="20">
    <source>
        <dbReference type="EMBL" id="PER58479.1"/>
    </source>
</evidence>
<evidence type="ECO:0000256" key="11">
    <source>
        <dbReference type="ARBA" id="ARBA00023146"/>
    </source>
</evidence>
<dbReference type="SMART" id="SM00863">
    <property type="entry name" value="tRNA_SAD"/>
    <property type="match status" value="1"/>
</dbReference>
<dbReference type="InterPro" id="IPR012675">
    <property type="entry name" value="Beta-grasp_dom_sf"/>
</dbReference>
<keyword evidence="7 13" id="KW-0862">Zinc</keyword>
<name>A0A9Q7J6U2_BACTU</name>
<dbReference type="Gene3D" id="3.10.20.30">
    <property type="match status" value="1"/>
</dbReference>
<keyword evidence="11 13" id="KW-0030">Aminoacyl-tRNA synthetase</keyword>
<dbReference type="EMBL" id="NTUS01000091">
    <property type="protein sequence ID" value="PFA95561.1"/>
    <property type="molecule type" value="Genomic_DNA"/>
</dbReference>
<dbReference type="GO" id="GO:0004829">
    <property type="term" value="F:threonine-tRNA ligase activity"/>
    <property type="evidence" value="ECO:0007669"/>
    <property type="project" value="UniProtKB-UniRule"/>
</dbReference>
<dbReference type="SUPFAM" id="SSF52954">
    <property type="entry name" value="Class II aaRS ABD-related"/>
    <property type="match status" value="1"/>
</dbReference>
<dbReference type="PANTHER" id="PTHR11451:SF56">
    <property type="entry name" value="THREONINE--TRNA LIGASE 1"/>
    <property type="match status" value="1"/>
</dbReference>
<dbReference type="EMBL" id="NUVX01000015">
    <property type="protein sequence ID" value="PFJ41181.1"/>
    <property type="molecule type" value="Genomic_DNA"/>
</dbReference>
<dbReference type="Proteomes" id="UP000220702">
    <property type="component" value="Unassembled WGS sequence"/>
</dbReference>
<comment type="subunit">
    <text evidence="13">Homodimer.</text>
</comment>
<accession>A0A9Q7J6U2</accession>
<dbReference type="CDD" id="cd00860">
    <property type="entry name" value="ThrRS_anticodon"/>
    <property type="match status" value="1"/>
</dbReference>
<dbReference type="Proteomes" id="UP000190187">
    <property type="component" value="Unassembled WGS sequence"/>
</dbReference>
<organism evidence="16 36">
    <name type="scientific">Bacillus thuringiensis</name>
    <dbReference type="NCBI Taxonomy" id="1428"/>
    <lineage>
        <taxon>Bacteria</taxon>
        <taxon>Bacillati</taxon>
        <taxon>Bacillota</taxon>
        <taxon>Bacilli</taxon>
        <taxon>Bacillales</taxon>
        <taxon>Bacillaceae</taxon>
        <taxon>Bacillus</taxon>
        <taxon>Bacillus cereus group</taxon>
    </lineage>
</organism>
<evidence type="ECO:0000313" key="32">
    <source>
        <dbReference type="Proteomes" id="UP000223366"/>
    </source>
</evidence>
<dbReference type="EC" id="6.1.1.3" evidence="13"/>
<evidence type="ECO:0000313" key="16">
    <source>
        <dbReference type="EMBL" id="MDR4177800.1"/>
    </source>
</evidence>
<dbReference type="InterPro" id="IPR045864">
    <property type="entry name" value="aa-tRNA-synth_II/BPL/LPL"/>
</dbReference>
<keyword evidence="8 13" id="KW-0067">ATP-binding</keyword>
<dbReference type="EMBL" id="NVCO01000078">
    <property type="protein sequence ID" value="PFT40055.1"/>
    <property type="molecule type" value="Genomic_DNA"/>
</dbReference>
<evidence type="ECO:0000256" key="12">
    <source>
        <dbReference type="ARBA" id="ARBA00049515"/>
    </source>
</evidence>
<dbReference type="EMBL" id="NVCU01000051">
    <property type="protein sequence ID" value="PFT97207.1"/>
    <property type="molecule type" value="Genomic_DNA"/>
</dbReference>
<dbReference type="SUPFAM" id="SSF55681">
    <property type="entry name" value="Class II aaRS and biotin synthetases"/>
    <property type="match status" value="1"/>
</dbReference>
<sequence length="645" mass="74026">MADVVKITFPDGAVKEFPKGVTTEEIAASISPGLKKKAVAGKLNDEMIDLVTPIEEDGAVSIITLDSEDGLYILRHSTAHLLAQALKRLYKDVKLELGIGPVIENGFYYDIDMEEAITVEDFKKIEKEMQKIVNENLEIVRHEVPRAEALRRFEEIGDELKLDLINDLPEDAVISIYEQGEFFDLCRGVHLPSTGKIKVFKLLSVAGAYWRGDSNNKMLQRIYGTAFVKKAELDEHLRMLEEAKERDHRKLGKELKLFTNSQKVGQGLPLWLPKGATIRRIIERYIVDKEASLGYDHVYTPVLGSRELYETSGHWNHYRDGMFPSMEMDNEELVLRPMNCPHHMMVYKNDIHSYRELPIRIAELGTMHRYEMSGALSGLQRVRGMTLNDAHIFVRPDQIKEELKRVVNLTLEVYKDFGLENYSFRLSYRDPADTKKYYADDEMWEKAQGMLKEAMDEMGLDYYEAEGEAAFYGPKLDVQVRTALGKDETLSTVQLDFLLPERFELTYVGEDGKQHRPVVIHRGVVSTMERFVAFLIEEYKGAFPTWLAPVQVQVIPVSPQVHLDYAKKVQDELRRAGIRVELDTREEKIGYKIREAQMQKIPYMLVVGDNEVTENGVNVRKYGEQKSETIALDAFVDMIKVEGKR</sequence>
<evidence type="ECO:0000313" key="26">
    <source>
        <dbReference type="EMBL" id="PFV32293.1"/>
    </source>
</evidence>
<dbReference type="RefSeq" id="WP_000786077.1">
    <property type="nucleotide sequence ID" value="NZ_CABLCE010000001.1"/>
</dbReference>
<keyword evidence="6 13" id="KW-0547">Nucleotide-binding</keyword>
<dbReference type="Proteomes" id="UP000225910">
    <property type="component" value="Unassembled WGS sequence"/>
</dbReference>
<evidence type="ECO:0000256" key="6">
    <source>
        <dbReference type="ARBA" id="ARBA00022741"/>
    </source>
</evidence>
<dbReference type="Proteomes" id="UP000223366">
    <property type="component" value="Unassembled WGS sequence"/>
</dbReference>
<dbReference type="SUPFAM" id="SSF81271">
    <property type="entry name" value="TGS-like"/>
    <property type="match status" value="1"/>
</dbReference>
<dbReference type="HAMAP" id="MF_00184">
    <property type="entry name" value="Thr_tRNA_synth"/>
    <property type="match status" value="1"/>
</dbReference>
<reference evidence="17" key="5">
    <citation type="submission" date="2023-12" db="EMBL/GenBank/DDBJ databases">
        <title>Genome sequence of Bacillus thuringiensis strain SS10.</title>
        <authorList>
            <person name="Rouis S."/>
        </authorList>
    </citation>
    <scope>NUCLEOTIDE SEQUENCE</scope>
    <source>
        <strain evidence="17">SS10</strain>
    </source>
</reference>
<keyword evidence="9 13" id="KW-0694">RNA-binding</keyword>
<comment type="caution">
    <text evidence="16">The sequence shown here is derived from an EMBL/GenBank/DDBJ whole genome shotgun (WGS) entry which is preliminary data.</text>
</comment>
<evidence type="ECO:0000313" key="23">
    <source>
        <dbReference type="EMBL" id="PFJ41181.1"/>
    </source>
</evidence>
<dbReference type="EMBL" id="NTYF01000005">
    <property type="protein sequence ID" value="PER58479.1"/>
    <property type="molecule type" value="Genomic_DNA"/>
</dbReference>
<evidence type="ECO:0000256" key="2">
    <source>
        <dbReference type="ARBA" id="ARBA00022490"/>
    </source>
</evidence>
<evidence type="ECO:0000256" key="5">
    <source>
        <dbReference type="ARBA" id="ARBA00022723"/>
    </source>
</evidence>
<dbReference type="InterPro" id="IPR002314">
    <property type="entry name" value="aa-tRNA-synt_IIb"/>
</dbReference>
<dbReference type="GO" id="GO:0000049">
    <property type="term" value="F:tRNA binding"/>
    <property type="evidence" value="ECO:0007669"/>
    <property type="project" value="UniProtKB-KW"/>
</dbReference>
<dbReference type="Gene3D" id="3.30.54.20">
    <property type="match status" value="1"/>
</dbReference>
<comment type="subcellular location">
    <subcellularLocation>
        <location evidence="13">Cytoplasm</location>
    </subcellularLocation>
</comment>
<dbReference type="Pfam" id="PF00587">
    <property type="entry name" value="tRNA-synt_2b"/>
    <property type="match status" value="1"/>
</dbReference>
<dbReference type="InterPro" id="IPR004095">
    <property type="entry name" value="TGS"/>
</dbReference>
<evidence type="ECO:0000313" key="18">
    <source>
        <dbReference type="EMBL" id="OPD53745.1"/>
    </source>
</evidence>
<evidence type="ECO:0000313" key="33">
    <source>
        <dbReference type="Proteomes" id="UP000224003"/>
    </source>
</evidence>
<dbReference type="GO" id="GO:0005524">
    <property type="term" value="F:ATP binding"/>
    <property type="evidence" value="ECO:0007669"/>
    <property type="project" value="UniProtKB-UniRule"/>
</dbReference>
<dbReference type="CDD" id="cd01667">
    <property type="entry name" value="TGS_ThrRS"/>
    <property type="match status" value="1"/>
</dbReference>
<comment type="catalytic activity">
    <reaction evidence="12 13">
        <text>tRNA(Thr) + L-threonine + ATP = L-threonyl-tRNA(Thr) + AMP + diphosphate + H(+)</text>
        <dbReference type="Rhea" id="RHEA:24624"/>
        <dbReference type="Rhea" id="RHEA-COMP:9670"/>
        <dbReference type="Rhea" id="RHEA-COMP:9704"/>
        <dbReference type="ChEBI" id="CHEBI:15378"/>
        <dbReference type="ChEBI" id="CHEBI:30616"/>
        <dbReference type="ChEBI" id="CHEBI:33019"/>
        <dbReference type="ChEBI" id="CHEBI:57926"/>
        <dbReference type="ChEBI" id="CHEBI:78442"/>
        <dbReference type="ChEBI" id="CHEBI:78534"/>
        <dbReference type="ChEBI" id="CHEBI:456215"/>
        <dbReference type="EC" id="6.1.1.3"/>
    </reaction>
</comment>
<dbReference type="Proteomes" id="UP000224003">
    <property type="component" value="Unassembled WGS sequence"/>
</dbReference>
<dbReference type="Gene3D" id="3.40.50.800">
    <property type="entry name" value="Anticodon-binding domain"/>
    <property type="match status" value="1"/>
</dbReference>
<dbReference type="NCBIfam" id="TIGR00418">
    <property type="entry name" value="thrS"/>
    <property type="match status" value="1"/>
</dbReference>
<comment type="caution">
    <text evidence="13">Lacks conserved residue(s) required for the propagation of feature annotation.</text>
</comment>
<dbReference type="Proteomes" id="UP001292252">
    <property type="component" value="Unassembled WGS sequence"/>
</dbReference>
<evidence type="ECO:0000313" key="36">
    <source>
        <dbReference type="Proteomes" id="UP001181533"/>
    </source>
</evidence>
<evidence type="ECO:0000256" key="1">
    <source>
        <dbReference type="ARBA" id="ARBA00008226"/>
    </source>
</evidence>
<evidence type="ECO:0000313" key="19">
    <source>
        <dbReference type="EMBL" id="PEA90436.1"/>
    </source>
</evidence>
<evidence type="ECO:0000313" key="29">
    <source>
        <dbReference type="Proteomes" id="UP000220397"/>
    </source>
</evidence>
<evidence type="ECO:0000313" key="17">
    <source>
        <dbReference type="EMBL" id="MDZ5475401.1"/>
    </source>
</evidence>
<evidence type="ECO:0000313" key="24">
    <source>
        <dbReference type="EMBL" id="PFT40055.1"/>
    </source>
</evidence>
<dbReference type="InterPro" id="IPR006195">
    <property type="entry name" value="aa-tRNA-synth_II"/>
</dbReference>
<reference evidence="31 32" key="3">
    <citation type="submission" date="2017-09" db="EMBL/GenBank/DDBJ databases">
        <title>Large-scale bioinformatics analysis of Bacillus genomes uncovers conserved roles of natural products in bacterial physiology.</title>
        <authorList>
            <consortium name="Agbiome Team Llc"/>
            <person name="Bleich R.M."/>
            <person name="Grubbs K.J."/>
            <person name="Santa Maria K.C."/>
            <person name="Allen S.E."/>
            <person name="Farag S."/>
            <person name="Shank E.A."/>
            <person name="Bowers A."/>
        </authorList>
    </citation>
    <scope>NUCLEOTIDE SEQUENCE [LARGE SCALE GENOMIC DNA]</scope>
    <source>
        <strain evidence="26 32">AFS060060</strain>
        <strain evidence="25 34">AFS064137</strain>
        <strain evidence="24 35">AFS065400</strain>
        <strain evidence="23 33">AFS085496</strain>
        <strain evidence="19 31">AFS089089</strain>
    </source>
</reference>
<dbReference type="EMBL" id="NTXF01000035">
    <property type="protein sequence ID" value="PEX46247.1"/>
    <property type="molecule type" value="Genomic_DNA"/>
</dbReference>
<dbReference type="SMR" id="A0A9Q7J6U2"/>
<evidence type="ECO:0000313" key="27">
    <source>
        <dbReference type="Proteomes" id="UP000190187"/>
    </source>
</evidence>
<comment type="similarity">
    <text evidence="1 13">Belongs to the class-II aminoacyl-tRNA synthetase family.</text>
</comment>
<evidence type="ECO:0000256" key="3">
    <source>
        <dbReference type="ARBA" id="ARBA00022555"/>
    </source>
</evidence>
<dbReference type="Pfam" id="PF02824">
    <property type="entry name" value="TGS"/>
    <property type="match status" value="1"/>
</dbReference>
<evidence type="ECO:0000256" key="7">
    <source>
        <dbReference type="ARBA" id="ARBA00022833"/>
    </source>
</evidence>
<dbReference type="PRINTS" id="PR01047">
    <property type="entry name" value="TRNASYNTHTHR"/>
</dbReference>
<dbReference type="InterPro" id="IPR004154">
    <property type="entry name" value="Anticodon-bd"/>
</dbReference>
<evidence type="ECO:0000256" key="9">
    <source>
        <dbReference type="ARBA" id="ARBA00022884"/>
    </source>
</evidence>
<dbReference type="GO" id="GO:0140096">
    <property type="term" value="F:catalytic activity, acting on a protein"/>
    <property type="evidence" value="ECO:0007669"/>
    <property type="project" value="UniProtKB-ARBA"/>
</dbReference>